<evidence type="ECO:0000313" key="2">
    <source>
        <dbReference type="EMBL" id="SNZ06275.1"/>
    </source>
</evidence>
<keyword evidence="2" id="KW-0378">Hydrolase</keyword>
<gene>
    <name evidence="2" type="ORF">SAMN06265368_0365</name>
</gene>
<feature type="transmembrane region" description="Helical" evidence="1">
    <location>
        <begin position="6"/>
        <end position="26"/>
    </location>
</feature>
<protein>
    <submittedName>
        <fullName evidence="2">Predicted 5' DNA nuclease, flap endonuclease-1-like, helix-3-turn-helix (H3TH) domain</fullName>
    </submittedName>
</protein>
<keyword evidence="2" id="KW-0255">Endonuclease</keyword>
<dbReference type="GO" id="GO:0004519">
    <property type="term" value="F:endonuclease activity"/>
    <property type="evidence" value="ECO:0007669"/>
    <property type="project" value="UniProtKB-KW"/>
</dbReference>
<dbReference type="OrthoDB" id="9807941at2"/>
<keyword evidence="1" id="KW-1133">Transmembrane helix</keyword>
<organism evidence="2 3">
    <name type="scientific">Cohaesibacter gelatinilyticus</name>
    <dbReference type="NCBI Taxonomy" id="372072"/>
    <lineage>
        <taxon>Bacteria</taxon>
        <taxon>Pseudomonadati</taxon>
        <taxon>Pseudomonadota</taxon>
        <taxon>Alphaproteobacteria</taxon>
        <taxon>Hyphomicrobiales</taxon>
        <taxon>Cohaesibacteraceae</taxon>
    </lineage>
</organism>
<proteinExistence type="predicted"/>
<keyword evidence="2" id="KW-0540">Nuclease</keyword>
<dbReference type="RefSeq" id="WP_097151699.1">
    <property type="nucleotide sequence ID" value="NZ_OBEL01000001.1"/>
</dbReference>
<reference evidence="2 3" key="1">
    <citation type="submission" date="2017-09" db="EMBL/GenBank/DDBJ databases">
        <authorList>
            <person name="Ehlers B."/>
            <person name="Leendertz F.H."/>
        </authorList>
    </citation>
    <scope>NUCLEOTIDE SEQUENCE [LARGE SCALE GENOMIC DNA]</scope>
    <source>
        <strain evidence="2 3">DSM 18289</strain>
    </source>
</reference>
<sequence>MFALVWQEILLIALSVLIGMPIGCLLRRWFGGAKSADVVQDQDAMAAKAFQLAQETEAQLAAEDIAPAVETDGATAEAEPAISESTPVEIQTSEEVVAVADRVEEESAPAETLSEEDLAAEEEKMATALAALPKDASAEDKANLVGNRPSSLLDAPRNGSADDLKQIKGVGKVIEGKLNGLGIYHFDQIANLSRKEINWITTFLSFKGRIDREDWIGQARILSEGGETEFSKRAQKTKLYD</sequence>
<evidence type="ECO:0000256" key="1">
    <source>
        <dbReference type="SAM" id="Phobius"/>
    </source>
</evidence>
<keyword evidence="3" id="KW-1185">Reference proteome</keyword>
<keyword evidence="1" id="KW-0472">Membrane</keyword>
<dbReference type="Gene3D" id="1.10.150.20">
    <property type="entry name" value="5' to 3' exonuclease, C-terminal subdomain"/>
    <property type="match status" value="1"/>
</dbReference>
<evidence type="ECO:0000313" key="3">
    <source>
        <dbReference type="Proteomes" id="UP000219439"/>
    </source>
</evidence>
<dbReference type="EMBL" id="OBEL01000001">
    <property type="protein sequence ID" value="SNZ06275.1"/>
    <property type="molecule type" value="Genomic_DNA"/>
</dbReference>
<keyword evidence="1" id="KW-0812">Transmembrane</keyword>
<name>A0A285N9Y2_9HYPH</name>
<dbReference type="Proteomes" id="UP000219439">
    <property type="component" value="Unassembled WGS sequence"/>
</dbReference>
<accession>A0A285N9Y2</accession>
<dbReference type="AlphaFoldDB" id="A0A285N9Y2"/>